<evidence type="ECO:0000313" key="2">
    <source>
        <dbReference type="Proteomes" id="UP000199170"/>
    </source>
</evidence>
<proteinExistence type="predicted"/>
<dbReference type="InterPro" id="IPR006311">
    <property type="entry name" value="TAT_signal"/>
</dbReference>
<dbReference type="Proteomes" id="UP000199170">
    <property type="component" value="Unassembled WGS sequence"/>
</dbReference>
<dbReference type="STRING" id="660517.SAMN04487946_10453"/>
<reference evidence="2" key="1">
    <citation type="submission" date="2016-10" db="EMBL/GenBank/DDBJ databases">
        <authorList>
            <person name="Varghese N."/>
            <person name="Submissions S."/>
        </authorList>
    </citation>
    <scope>NUCLEOTIDE SEQUENCE [LARGE SCALE GENOMIC DNA]</scope>
    <source>
        <strain evidence="2">CGMCC 1.10118</strain>
    </source>
</reference>
<protein>
    <submittedName>
        <fullName evidence="1">Uncharacterized protein</fullName>
    </submittedName>
</protein>
<organism evidence="1 2">
    <name type="scientific">Halobellus clavatus</name>
    <dbReference type="NCBI Taxonomy" id="660517"/>
    <lineage>
        <taxon>Archaea</taxon>
        <taxon>Methanobacteriati</taxon>
        <taxon>Methanobacteriota</taxon>
        <taxon>Stenosarchaea group</taxon>
        <taxon>Halobacteria</taxon>
        <taxon>Halobacteriales</taxon>
        <taxon>Haloferacaceae</taxon>
        <taxon>Halobellus</taxon>
    </lineage>
</organism>
<dbReference type="RefSeq" id="WP_139175671.1">
    <property type="nucleotide sequence ID" value="NZ_FNPB01000004.1"/>
</dbReference>
<keyword evidence="2" id="KW-1185">Reference proteome</keyword>
<accession>A0A1H3FNX0</accession>
<dbReference type="OrthoDB" id="175085at2157"/>
<sequence>MALSRRNILVGLGALVGGGGALVSTGAFSTVSAERSVSVNTTGDASSFLGLNATSQGQSYINNPTSGTLDISLGSSSNGFNEDAITTIGSLFNIINNSPEGETIDIAFSTNGPSTSGVGTGTDPTIQLGVAPNSGGSVNSVVTLAILEGSSSISDITLNSDGTISNDPNSGNSVSLSVADSLVPVGVIVDTRDNAINNSSIPNQNNVTIVAEGQ</sequence>
<gene>
    <name evidence="1" type="ORF">SAMN04487946_10453</name>
</gene>
<name>A0A1H3FNX0_9EURY</name>
<dbReference type="EMBL" id="FNPB01000004">
    <property type="protein sequence ID" value="SDX92088.1"/>
    <property type="molecule type" value="Genomic_DNA"/>
</dbReference>
<evidence type="ECO:0000313" key="1">
    <source>
        <dbReference type="EMBL" id="SDX92088.1"/>
    </source>
</evidence>
<dbReference type="PROSITE" id="PS51318">
    <property type="entry name" value="TAT"/>
    <property type="match status" value="1"/>
</dbReference>
<dbReference type="AlphaFoldDB" id="A0A1H3FNX0"/>